<dbReference type="Proteomes" id="UP000680670">
    <property type="component" value="Unassembled WGS sequence"/>
</dbReference>
<dbReference type="Gene3D" id="3.40.50.360">
    <property type="match status" value="1"/>
</dbReference>
<dbReference type="InterPro" id="IPR029039">
    <property type="entry name" value="Flavoprotein-like_sf"/>
</dbReference>
<evidence type="ECO:0000313" key="6">
    <source>
        <dbReference type="Proteomes" id="UP000680670"/>
    </source>
</evidence>
<keyword evidence="1" id="KW-0285">Flavoprotein</keyword>
<accession>A0ABQ4L550</accession>
<reference evidence="5 6" key="1">
    <citation type="submission" date="2021-03" db="EMBL/GenBank/DDBJ databases">
        <title>Antimicrobial resistance genes in bacteria isolated from Japanese honey, and their potential for conferring macrolide and lincosamide resistance in the American foulbrood pathogen Paenibacillus larvae.</title>
        <authorList>
            <person name="Okamoto M."/>
            <person name="Kumagai M."/>
            <person name="Kanamori H."/>
            <person name="Takamatsu D."/>
        </authorList>
    </citation>
    <scope>NUCLEOTIDE SEQUENCE [LARGE SCALE GENOMIC DNA]</scope>
    <source>
        <strain evidence="5 6">J6TS1</strain>
    </source>
</reference>
<dbReference type="PANTHER" id="PTHR43408">
    <property type="entry name" value="FMN REDUCTASE (NADPH)"/>
    <property type="match status" value="1"/>
</dbReference>
<keyword evidence="2" id="KW-0288">FMN</keyword>
<dbReference type="InterPro" id="IPR051814">
    <property type="entry name" value="NAD(P)H-dep_FMN_reductase"/>
</dbReference>
<dbReference type="Pfam" id="PF03358">
    <property type="entry name" value="FMN_red"/>
    <property type="match status" value="1"/>
</dbReference>
<comment type="caution">
    <text evidence="5">The sequence shown here is derived from an EMBL/GenBank/DDBJ whole genome shotgun (WGS) entry which is preliminary data.</text>
</comment>
<name>A0ABQ4L550_SIMTE</name>
<evidence type="ECO:0000313" key="5">
    <source>
        <dbReference type="EMBL" id="GIN99274.1"/>
    </source>
</evidence>
<evidence type="ECO:0000259" key="4">
    <source>
        <dbReference type="Pfam" id="PF03358"/>
    </source>
</evidence>
<dbReference type="InterPro" id="IPR020048">
    <property type="entry name" value="NADPH-dep_FMN_reduc_SsuE"/>
</dbReference>
<dbReference type="RefSeq" id="WP_213021681.1">
    <property type="nucleotide sequence ID" value="NZ_BORJ01000023.1"/>
</dbReference>
<proteinExistence type="predicted"/>
<evidence type="ECO:0000256" key="2">
    <source>
        <dbReference type="ARBA" id="ARBA00022643"/>
    </source>
</evidence>
<evidence type="ECO:0000256" key="3">
    <source>
        <dbReference type="ARBA" id="ARBA00023002"/>
    </source>
</evidence>
<feature type="domain" description="NADPH-dependent FMN reductase-like" evidence="4">
    <location>
        <begin position="4"/>
        <end position="140"/>
    </location>
</feature>
<sequence>MSHIVILSGSPSAFSRSDKVLKYLGELLEKERFSVQYISVKDVPPEDLIYGKFDSPAIERISYDIQGAAGVIIGSPVYKAAYSGALKTLIDVLPQDAFKNKPVFPLMTGGSPAHLLAVEFSLKPLIASLKGHCLQGLYVLDSQIDKQLEGSPFLEDEILSRTKKRLHEFISAVNNNRLVAI</sequence>
<dbReference type="SUPFAM" id="SSF52218">
    <property type="entry name" value="Flavoproteins"/>
    <property type="match status" value="1"/>
</dbReference>
<organism evidence="5 6">
    <name type="scientific">Siminovitchia terrae</name>
    <name type="common">Bacillus terrae</name>
    <dbReference type="NCBI Taxonomy" id="1914933"/>
    <lineage>
        <taxon>Bacteria</taxon>
        <taxon>Bacillati</taxon>
        <taxon>Bacillota</taxon>
        <taxon>Bacilli</taxon>
        <taxon>Bacillales</taxon>
        <taxon>Bacillaceae</taxon>
        <taxon>Siminovitchia</taxon>
    </lineage>
</organism>
<keyword evidence="6" id="KW-1185">Reference proteome</keyword>
<dbReference type="PANTHER" id="PTHR43408:SF1">
    <property type="entry name" value="FMN REDUCTASE (NADPH)"/>
    <property type="match status" value="1"/>
</dbReference>
<keyword evidence="3" id="KW-0560">Oxidoreductase</keyword>
<dbReference type="NCBIfam" id="TIGR03567">
    <property type="entry name" value="FMN_reduc_SsuE"/>
    <property type="match status" value="1"/>
</dbReference>
<gene>
    <name evidence="5" type="ORF">J6TS1_51440</name>
</gene>
<protein>
    <submittedName>
        <fullName evidence="5">FMN reductase (NADPH)</fullName>
    </submittedName>
</protein>
<dbReference type="InterPro" id="IPR005025">
    <property type="entry name" value="FMN_Rdtase-like_dom"/>
</dbReference>
<evidence type="ECO:0000256" key="1">
    <source>
        <dbReference type="ARBA" id="ARBA00022630"/>
    </source>
</evidence>
<dbReference type="EMBL" id="BORJ01000023">
    <property type="protein sequence ID" value="GIN99274.1"/>
    <property type="molecule type" value="Genomic_DNA"/>
</dbReference>